<comment type="caution">
    <text evidence="4">The sequence shown here is derived from an EMBL/GenBank/DDBJ whole genome shotgun (WGS) entry which is preliminary data.</text>
</comment>
<keyword evidence="5" id="KW-1185">Reference proteome</keyword>
<name>A0A928VHT5_9CYAN</name>
<protein>
    <submittedName>
        <fullName evidence="4">KH domain-containing protein</fullName>
    </submittedName>
</protein>
<gene>
    <name evidence="4" type="ORF">IQ266_02390</name>
</gene>
<dbReference type="GO" id="GO:0003723">
    <property type="term" value="F:RNA binding"/>
    <property type="evidence" value="ECO:0007669"/>
    <property type="project" value="UniProtKB-KW"/>
</dbReference>
<reference evidence="4" key="1">
    <citation type="submission" date="2020-10" db="EMBL/GenBank/DDBJ databases">
        <authorList>
            <person name="Castelo-Branco R."/>
            <person name="Eusebio N."/>
            <person name="Adriana R."/>
            <person name="Vieira A."/>
            <person name="Brugerolle De Fraissinette N."/>
            <person name="Rezende De Castro R."/>
            <person name="Schneider M.P."/>
            <person name="Vasconcelos V."/>
            <person name="Leao P.N."/>
        </authorList>
    </citation>
    <scope>NUCLEOTIDE SEQUENCE</scope>
    <source>
        <strain evidence="4">LEGE 11480</strain>
    </source>
</reference>
<dbReference type="PANTHER" id="PTHR34654">
    <property type="entry name" value="UPF0109 PROTEIN SCO5592"/>
    <property type="match status" value="1"/>
</dbReference>
<dbReference type="PANTHER" id="PTHR34654:SF1">
    <property type="entry name" value="RNA-BINDING PROTEIN KHPA"/>
    <property type="match status" value="1"/>
</dbReference>
<evidence type="ECO:0000256" key="2">
    <source>
        <dbReference type="ARBA" id="ARBA00022884"/>
    </source>
</evidence>
<keyword evidence="2" id="KW-0694">RNA-binding</keyword>
<evidence type="ECO:0000256" key="3">
    <source>
        <dbReference type="SAM" id="MobiDB-lite"/>
    </source>
</evidence>
<evidence type="ECO:0000313" key="4">
    <source>
        <dbReference type="EMBL" id="MBE9028605.1"/>
    </source>
</evidence>
<keyword evidence="1" id="KW-0963">Cytoplasm</keyword>
<evidence type="ECO:0000256" key="1">
    <source>
        <dbReference type="ARBA" id="ARBA00022490"/>
    </source>
</evidence>
<dbReference type="Pfam" id="PF13083">
    <property type="entry name" value="KH_KhpA-B"/>
    <property type="match status" value="1"/>
</dbReference>
<organism evidence="4 5">
    <name type="scientific">Romeriopsis navalis LEGE 11480</name>
    <dbReference type="NCBI Taxonomy" id="2777977"/>
    <lineage>
        <taxon>Bacteria</taxon>
        <taxon>Bacillati</taxon>
        <taxon>Cyanobacteriota</taxon>
        <taxon>Cyanophyceae</taxon>
        <taxon>Leptolyngbyales</taxon>
        <taxon>Leptolyngbyaceae</taxon>
        <taxon>Romeriopsis</taxon>
        <taxon>Romeriopsis navalis</taxon>
    </lineage>
</organism>
<dbReference type="AlphaFoldDB" id="A0A928VHT5"/>
<accession>A0A928VHT5</accession>
<sequence length="122" mass="13244">MSAPEAIAQSPNYAELAKFLLQPFLAVPEALKVNAEFSHAHTRVLIRVAFDEAEDRGRVFGRGGRNIKAVSTTIEGIAQVAGQSARLQVFGTEPEQSSRGTHDRRPSRPSSSPPKPKPKPKT</sequence>
<dbReference type="Proteomes" id="UP000625316">
    <property type="component" value="Unassembled WGS sequence"/>
</dbReference>
<proteinExistence type="predicted"/>
<dbReference type="RefSeq" id="WP_264323430.1">
    <property type="nucleotide sequence ID" value="NZ_JADEXQ010000005.1"/>
</dbReference>
<evidence type="ECO:0000313" key="5">
    <source>
        <dbReference type="Proteomes" id="UP000625316"/>
    </source>
</evidence>
<feature type="region of interest" description="Disordered" evidence="3">
    <location>
        <begin position="85"/>
        <end position="122"/>
    </location>
</feature>
<dbReference type="EMBL" id="JADEXQ010000005">
    <property type="protein sequence ID" value="MBE9028605.1"/>
    <property type="molecule type" value="Genomic_DNA"/>
</dbReference>
<dbReference type="InterPro" id="IPR020627">
    <property type="entry name" value="KhpA"/>
</dbReference>